<evidence type="ECO:0000313" key="2">
    <source>
        <dbReference type="Proteomes" id="UP000253303"/>
    </source>
</evidence>
<dbReference type="RefSeq" id="WP_113982322.1">
    <property type="nucleotide sequence ID" value="NZ_QMEY01000008.1"/>
</dbReference>
<keyword evidence="2" id="KW-1185">Reference proteome</keyword>
<gene>
    <name evidence="1" type="ORF">DP939_20385</name>
</gene>
<reference evidence="1 2" key="1">
    <citation type="submission" date="2018-06" db="EMBL/GenBank/DDBJ databases">
        <title>Sphaerisporangium craniellae sp. nov., isolated from a marine sponge in the South China Sea.</title>
        <authorList>
            <person name="Li L."/>
        </authorList>
    </citation>
    <scope>NUCLEOTIDE SEQUENCE [LARGE SCALE GENOMIC DNA]</scope>
    <source>
        <strain evidence="1 2">LHW63015</strain>
    </source>
</reference>
<dbReference type="Gene3D" id="3.40.50.720">
    <property type="entry name" value="NAD(P)-binding Rossmann-like Domain"/>
    <property type="match status" value="1"/>
</dbReference>
<protein>
    <submittedName>
        <fullName evidence="1">Uncharacterized protein</fullName>
    </submittedName>
</protein>
<organism evidence="1 2">
    <name type="scientific">Spongiactinospora rosea</name>
    <dbReference type="NCBI Taxonomy" id="2248750"/>
    <lineage>
        <taxon>Bacteria</taxon>
        <taxon>Bacillati</taxon>
        <taxon>Actinomycetota</taxon>
        <taxon>Actinomycetes</taxon>
        <taxon>Streptosporangiales</taxon>
        <taxon>Streptosporangiaceae</taxon>
        <taxon>Spongiactinospora</taxon>
    </lineage>
</organism>
<dbReference type="EMBL" id="QMEY01000008">
    <property type="protein sequence ID" value="RBQ18244.1"/>
    <property type="molecule type" value="Genomic_DNA"/>
</dbReference>
<dbReference type="OrthoDB" id="3683366at2"/>
<dbReference type="Proteomes" id="UP000253303">
    <property type="component" value="Unassembled WGS sequence"/>
</dbReference>
<comment type="caution">
    <text evidence="1">The sequence shown here is derived from an EMBL/GenBank/DDBJ whole genome shotgun (WGS) entry which is preliminary data.</text>
</comment>
<name>A0A366LY58_9ACTN</name>
<proteinExistence type="predicted"/>
<evidence type="ECO:0000313" key="1">
    <source>
        <dbReference type="EMBL" id="RBQ18244.1"/>
    </source>
</evidence>
<sequence length="297" mass="31329">MVEGPAQWPPGTTFVPTEGGWLVHGPDEDFMVLDVPAENRRAVADLIAGRIDAATAAERIPGAADLLAELTPPPARAGAATEVLLVGEGPLADELTAELTAHPDGFSLRPLPDDRAVRRFLAASAARHTAGDLAVRHLPGDHTVAGPDAGAAVLVACAERLPDARWRELDALCRDARVPWHRGHSEGRRWYVGPFTPAHGGAGYEDVRLRRLAACPWPEELAAYWAFLDGGGLPAAPAGLRGAVVAAALIAADLRAWRAGQEPPGAGVQVGVDLHSGRLRRHPVLPVPRGLMRETPA</sequence>
<dbReference type="AlphaFoldDB" id="A0A366LY58"/>
<accession>A0A366LY58</accession>